<evidence type="ECO:0000259" key="1">
    <source>
        <dbReference type="Pfam" id="PF00483"/>
    </source>
</evidence>
<dbReference type="Gene3D" id="3.90.550.10">
    <property type="entry name" value="Spore Coat Polysaccharide Biosynthesis Protein SpsA, Chain A"/>
    <property type="match status" value="1"/>
</dbReference>
<name>A0ABP9X1F9_9CHLR</name>
<dbReference type="InterPro" id="IPR011004">
    <property type="entry name" value="Trimer_LpxA-like_sf"/>
</dbReference>
<dbReference type="RefSeq" id="WP_345722885.1">
    <property type="nucleotide sequence ID" value="NZ_BAABRU010000010.1"/>
</dbReference>
<feature type="domain" description="Nucleotidyl transferase" evidence="1">
    <location>
        <begin position="3"/>
        <end position="235"/>
    </location>
</feature>
<dbReference type="Gene3D" id="2.160.10.10">
    <property type="entry name" value="Hexapeptide repeat proteins"/>
    <property type="match status" value="1"/>
</dbReference>
<dbReference type="Proteomes" id="UP001428290">
    <property type="component" value="Unassembled WGS sequence"/>
</dbReference>
<keyword evidence="2" id="KW-0548">Nucleotidyltransferase</keyword>
<keyword evidence="2" id="KW-0808">Transferase</keyword>
<dbReference type="EMBL" id="BAABRU010000010">
    <property type="protein sequence ID" value="GAA5529272.1"/>
    <property type="molecule type" value="Genomic_DNA"/>
</dbReference>
<dbReference type="SUPFAM" id="SSF51161">
    <property type="entry name" value="Trimeric LpxA-like enzymes"/>
    <property type="match status" value="1"/>
</dbReference>
<dbReference type="Pfam" id="PF00483">
    <property type="entry name" value="NTP_transferase"/>
    <property type="match status" value="1"/>
</dbReference>
<dbReference type="PANTHER" id="PTHR22572">
    <property type="entry name" value="SUGAR-1-PHOSPHATE GUANYL TRANSFERASE"/>
    <property type="match status" value="1"/>
</dbReference>
<gene>
    <name evidence="2" type="primary">cugP_2</name>
    <name evidence="2" type="ORF">Hgul01_03078</name>
</gene>
<dbReference type="CDD" id="cd04181">
    <property type="entry name" value="NTP_transferase"/>
    <property type="match status" value="1"/>
</dbReference>
<accession>A0ABP9X1F9</accession>
<proteinExistence type="predicted"/>
<organism evidence="2 3">
    <name type="scientific">Herpetosiphon gulosus</name>
    <dbReference type="NCBI Taxonomy" id="1973496"/>
    <lineage>
        <taxon>Bacteria</taxon>
        <taxon>Bacillati</taxon>
        <taxon>Chloroflexota</taxon>
        <taxon>Chloroflexia</taxon>
        <taxon>Herpetosiphonales</taxon>
        <taxon>Herpetosiphonaceae</taxon>
        <taxon>Herpetosiphon</taxon>
    </lineage>
</organism>
<evidence type="ECO:0000313" key="2">
    <source>
        <dbReference type="EMBL" id="GAA5529272.1"/>
    </source>
</evidence>
<comment type="caution">
    <text evidence="2">The sequence shown here is derived from an EMBL/GenBank/DDBJ whole genome shotgun (WGS) entry which is preliminary data.</text>
</comment>
<dbReference type="GO" id="GO:0016779">
    <property type="term" value="F:nucleotidyltransferase activity"/>
    <property type="evidence" value="ECO:0007669"/>
    <property type="project" value="UniProtKB-KW"/>
</dbReference>
<reference evidence="2 3" key="1">
    <citation type="submission" date="2024-02" db="EMBL/GenBank/DDBJ databases">
        <title>Herpetosiphon gulosus NBRC 112829.</title>
        <authorList>
            <person name="Ichikawa N."/>
            <person name="Katano-Makiyama Y."/>
            <person name="Hidaka K."/>
        </authorList>
    </citation>
    <scope>NUCLEOTIDE SEQUENCE [LARGE SCALE GENOMIC DNA]</scope>
    <source>
        <strain evidence="2 3">NBRC 112829</strain>
    </source>
</reference>
<dbReference type="SUPFAM" id="SSF53448">
    <property type="entry name" value="Nucleotide-diphospho-sugar transferases"/>
    <property type="match status" value="1"/>
</dbReference>
<evidence type="ECO:0000313" key="3">
    <source>
        <dbReference type="Proteomes" id="UP001428290"/>
    </source>
</evidence>
<dbReference type="InterPro" id="IPR029044">
    <property type="entry name" value="Nucleotide-diphossugar_trans"/>
</dbReference>
<protein>
    <submittedName>
        <fullName evidence="2">UTP--glucose-1-phosphate uridylyltransferase</fullName>
    </submittedName>
</protein>
<dbReference type="InterPro" id="IPR005835">
    <property type="entry name" value="NTP_transferase_dom"/>
</dbReference>
<dbReference type="InterPro" id="IPR050486">
    <property type="entry name" value="Mannose-1P_guanyltransferase"/>
</dbReference>
<keyword evidence="3" id="KW-1185">Reference proteome</keyword>
<sequence length="326" mass="34371">MRAVILVGGLGTRLRPLTNQLPKPLVPIAGEALMSRTLRRLGNQGVRHVILAVQYLAEQFLAAYGDGTAFGLDLQIVQEPEALGTAGAVRYALEQTNLLEAGPILVLNGDELTDFDVAQLWQAHAQFGGVATIAVRQVADTSAFGVVASDQNQRVYAFQEKPVAGTALANTINSGAYVFEPAAIAQIPTQGFAMLERDLFPSLLAAQAPIYAYQHNAYSQDIGTLAGYLAANAAVLLGHLPYETVHGIQYAAGVWAAADAQISPSAQLIAPIMLGSGCVVGEHARLERVIAWDRVTIEAAANLNNVAIANDVHVAHHATVEGLALG</sequence>